<dbReference type="Gene3D" id="3.40.50.10540">
    <property type="entry name" value="Crotonobetainyl-coa:carnitine coa-transferase, domain 1"/>
    <property type="match status" value="1"/>
</dbReference>
<dbReference type="GO" id="GO:0016740">
    <property type="term" value="F:transferase activity"/>
    <property type="evidence" value="ECO:0007669"/>
    <property type="project" value="UniProtKB-KW"/>
</dbReference>
<evidence type="ECO:0000313" key="3">
    <source>
        <dbReference type="Proteomes" id="UP001589683"/>
    </source>
</evidence>
<accession>A0ABV5JIF8</accession>
<dbReference type="PANTHER" id="PTHR48207:SF3">
    <property type="entry name" value="SUCCINATE--HYDROXYMETHYLGLUTARATE COA-TRANSFERASE"/>
    <property type="match status" value="1"/>
</dbReference>
<name>A0ABV5JIF8_9RHOB</name>
<protein>
    <submittedName>
        <fullName evidence="2">CaiB/BaiF CoA transferase family protein</fullName>
    </submittedName>
</protein>
<dbReference type="InterPro" id="IPR050483">
    <property type="entry name" value="CoA-transferase_III_domain"/>
</dbReference>
<dbReference type="Gene3D" id="3.30.1540.10">
    <property type="entry name" value="formyl-coa transferase, domain 3"/>
    <property type="match status" value="1"/>
</dbReference>
<dbReference type="Proteomes" id="UP001589683">
    <property type="component" value="Unassembled WGS sequence"/>
</dbReference>
<comment type="caution">
    <text evidence="2">The sequence shown here is derived from an EMBL/GenBank/DDBJ whole genome shotgun (WGS) entry which is preliminary data.</text>
</comment>
<organism evidence="2 3">
    <name type="scientific">Pseudohalocynthiibacter aestuariivivens</name>
    <dbReference type="NCBI Taxonomy" id="1591409"/>
    <lineage>
        <taxon>Bacteria</taxon>
        <taxon>Pseudomonadati</taxon>
        <taxon>Pseudomonadota</taxon>
        <taxon>Alphaproteobacteria</taxon>
        <taxon>Rhodobacterales</taxon>
        <taxon>Paracoccaceae</taxon>
        <taxon>Pseudohalocynthiibacter</taxon>
    </lineage>
</organism>
<evidence type="ECO:0000256" key="1">
    <source>
        <dbReference type="ARBA" id="ARBA00022679"/>
    </source>
</evidence>
<keyword evidence="1 2" id="KW-0808">Transferase</keyword>
<keyword evidence="3" id="KW-1185">Reference proteome</keyword>
<dbReference type="InterPro" id="IPR003673">
    <property type="entry name" value="CoA-Trfase_fam_III"/>
</dbReference>
<evidence type="ECO:0000313" key="2">
    <source>
        <dbReference type="EMBL" id="MFB9233252.1"/>
    </source>
</evidence>
<dbReference type="PANTHER" id="PTHR48207">
    <property type="entry name" value="SUCCINATE--HYDROXYMETHYLGLUTARATE COA-TRANSFERASE"/>
    <property type="match status" value="1"/>
</dbReference>
<reference evidence="2 3" key="1">
    <citation type="submission" date="2024-09" db="EMBL/GenBank/DDBJ databases">
        <authorList>
            <person name="Sun Q."/>
            <person name="Mori K."/>
        </authorList>
    </citation>
    <scope>NUCLEOTIDE SEQUENCE [LARGE SCALE GENOMIC DNA]</scope>
    <source>
        <strain evidence="2 3">CECT 8726</strain>
    </source>
</reference>
<proteinExistence type="predicted"/>
<gene>
    <name evidence="2" type="ORF">ACFFUT_15790</name>
</gene>
<dbReference type="EMBL" id="JBHMEA010000049">
    <property type="protein sequence ID" value="MFB9233252.1"/>
    <property type="molecule type" value="Genomic_DNA"/>
</dbReference>
<dbReference type="InterPro" id="IPR044855">
    <property type="entry name" value="CoA-Trfase_III_dom3_sf"/>
</dbReference>
<dbReference type="InterPro" id="IPR023606">
    <property type="entry name" value="CoA-Trfase_III_dom_1_sf"/>
</dbReference>
<dbReference type="RefSeq" id="WP_213888181.1">
    <property type="nucleotide sequence ID" value="NZ_JAGFNU010000003.1"/>
</dbReference>
<sequence>MRPLDGLLVVSIEQAVAAPLCTARLVDAGARVIKIERDVGDFARGYDTAAKGDSSYFLWTNQGKESVVLDFKDPEDHALILSMIAKADVFVQNLAPGALARAGLDSETLRLRNKRLITCDISGYGDSLEMQGMKAYDLLVQGETGLVSVSGGPNELGRIGVSVCDIGAGMTAHAGILEALIKRGVTGKGSGVKLSLFDVAAEWMTVPLIHAEYGAGAPTRQGLQHPSIAPYGAYETLEKAKTIISIQNEREWQRFCEVVLKTPSLGSDPQFSNNTKRVENRGVLDQEINQVLSAMTAAELRNLLTEASIAFGALNTVEDLMAHKALRRRHVPNSMGETVSIPAPPIQFARESEEANAMAVPTLGNSTAAIRKEFSKN</sequence>
<dbReference type="SUPFAM" id="SSF89796">
    <property type="entry name" value="CoA-transferase family III (CaiB/BaiF)"/>
    <property type="match status" value="1"/>
</dbReference>
<dbReference type="Pfam" id="PF02515">
    <property type="entry name" value="CoA_transf_3"/>
    <property type="match status" value="1"/>
</dbReference>